<feature type="binding site" evidence="15">
    <location>
        <position position="227"/>
    </location>
    <ligand>
        <name>a divalent metal cation</name>
        <dbReference type="ChEBI" id="CHEBI:60240"/>
    </ligand>
</feature>
<dbReference type="GO" id="GO:0005737">
    <property type="term" value="C:cytoplasm"/>
    <property type="evidence" value="ECO:0007669"/>
    <property type="project" value="UniProtKB-SubCell"/>
</dbReference>
<comment type="subcellular location">
    <subcellularLocation>
        <location evidence="5">Cytoplasm</location>
    </subcellularLocation>
</comment>
<keyword evidence="11" id="KW-0378">Hydrolase</keyword>
<dbReference type="InterPro" id="IPR008367">
    <property type="entry name" value="Regucalcin"/>
</dbReference>
<dbReference type="Pfam" id="PF08450">
    <property type="entry name" value="SGL"/>
    <property type="match status" value="1"/>
</dbReference>
<organism evidence="17 18">
    <name type="scientific">Mythimna separata</name>
    <name type="common">Oriental armyworm</name>
    <name type="synonym">Pseudaletia separata</name>
    <dbReference type="NCBI Taxonomy" id="271217"/>
    <lineage>
        <taxon>Eukaryota</taxon>
        <taxon>Metazoa</taxon>
        <taxon>Ecdysozoa</taxon>
        <taxon>Arthropoda</taxon>
        <taxon>Hexapoda</taxon>
        <taxon>Insecta</taxon>
        <taxon>Pterygota</taxon>
        <taxon>Neoptera</taxon>
        <taxon>Endopterygota</taxon>
        <taxon>Lepidoptera</taxon>
        <taxon>Glossata</taxon>
        <taxon>Ditrysia</taxon>
        <taxon>Noctuoidea</taxon>
        <taxon>Noctuidae</taxon>
        <taxon>Noctuinae</taxon>
        <taxon>Hadenini</taxon>
        <taxon>Mythimna</taxon>
    </lineage>
</organism>
<dbReference type="Proteomes" id="UP001231518">
    <property type="component" value="Chromosome 14"/>
</dbReference>
<accession>A0AAD8DRL5</accession>
<evidence type="ECO:0000313" key="17">
    <source>
        <dbReference type="EMBL" id="KAJ8716410.1"/>
    </source>
</evidence>
<dbReference type="PANTHER" id="PTHR10907:SF66">
    <property type="entry name" value="MIP34848P1-RELATED"/>
    <property type="match status" value="1"/>
</dbReference>
<evidence type="ECO:0000259" key="16">
    <source>
        <dbReference type="Pfam" id="PF08450"/>
    </source>
</evidence>
<evidence type="ECO:0000256" key="11">
    <source>
        <dbReference type="ARBA" id="ARBA00022801"/>
    </source>
</evidence>
<dbReference type="PRINTS" id="PR01791">
    <property type="entry name" value="REGUCALCIN"/>
</dbReference>
<evidence type="ECO:0000256" key="2">
    <source>
        <dbReference type="ARBA" id="ARBA00001913"/>
    </source>
</evidence>
<keyword evidence="18" id="KW-1185">Reference proteome</keyword>
<feature type="binding site" evidence="15">
    <location>
        <position position="123"/>
    </location>
    <ligand>
        <name>substrate</name>
    </ligand>
</feature>
<comment type="cofactor">
    <cofactor evidence="15">
        <name>Zn(2+)</name>
        <dbReference type="ChEBI" id="CHEBI:29105"/>
    </cofactor>
    <text evidence="15">Binds 1 divalent metal cation per subunit.</text>
</comment>
<evidence type="ECO:0000256" key="10">
    <source>
        <dbReference type="ARBA" id="ARBA00022723"/>
    </source>
</evidence>
<protein>
    <recommendedName>
        <fullName evidence="8">Regucalcin</fullName>
        <ecNumber evidence="7">3.1.1.17</ecNumber>
    </recommendedName>
    <alternativeName>
        <fullName evidence="13">Gluconolactonase</fullName>
    </alternativeName>
</protein>
<evidence type="ECO:0000256" key="15">
    <source>
        <dbReference type="PIRSR" id="PIRSR605511-2"/>
    </source>
</evidence>
<dbReference type="GO" id="GO:0005509">
    <property type="term" value="F:calcium ion binding"/>
    <property type="evidence" value="ECO:0007669"/>
    <property type="project" value="InterPro"/>
</dbReference>
<feature type="binding site" evidence="15">
    <location>
        <position position="32"/>
    </location>
    <ligand>
        <name>a divalent metal cation</name>
        <dbReference type="ChEBI" id="CHEBI:60240"/>
    </ligand>
</feature>
<dbReference type="FunFam" id="2.120.10.30:FF:000027">
    <property type="entry name" value="Regucalcin homologue"/>
    <property type="match status" value="1"/>
</dbReference>
<evidence type="ECO:0000256" key="8">
    <source>
        <dbReference type="ARBA" id="ARBA00016808"/>
    </source>
</evidence>
<evidence type="ECO:0000256" key="4">
    <source>
        <dbReference type="ARBA" id="ARBA00001946"/>
    </source>
</evidence>
<reference evidence="17" key="1">
    <citation type="submission" date="2023-03" db="EMBL/GenBank/DDBJ databases">
        <title>Chromosome-level genomes of two armyworms, Mythimna separata and Mythimna loreyi, provide insights into the biosynthesis and reception of sex pheromones.</title>
        <authorList>
            <person name="Zhao H."/>
        </authorList>
    </citation>
    <scope>NUCLEOTIDE SEQUENCE</scope>
    <source>
        <strain evidence="17">BeijingLab</strain>
        <tissue evidence="17">Pupa</tissue>
    </source>
</reference>
<dbReference type="Gene3D" id="2.120.10.30">
    <property type="entry name" value="TolB, C-terminal domain"/>
    <property type="match status" value="1"/>
</dbReference>
<evidence type="ECO:0000256" key="3">
    <source>
        <dbReference type="ARBA" id="ARBA00001936"/>
    </source>
</evidence>
<proteinExistence type="inferred from homology"/>
<feature type="active site" description="Proton donor/acceptor" evidence="14">
    <location>
        <position position="227"/>
    </location>
</feature>
<dbReference type="PRINTS" id="PR01790">
    <property type="entry name" value="SMP30FAMILY"/>
</dbReference>
<gene>
    <name evidence="17" type="ORF">PYW07_003037</name>
</gene>
<evidence type="ECO:0000256" key="7">
    <source>
        <dbReference type="ARBA" id="ARBA00013227"/>
    </source>
</evidence>
<dbReference type="EC" id="3.1.1.17" evidence="7"/>
<keyword evidence="15" id="KW-0862">Zinc</keyword>
<dbReference type="InterPro" id="IPR005511">
    <property type="entry name" value="SMP-30"/>
</dbReference>
<dbReference type="InterPro" id="IPR011042">
    <property type="entry name" value="6-blade_b-propeller_TolB-like"/>
</dbReference>
<comment type="cofactor">
    <cofactor evidence="4">
        <name>Mg(2+)</name>
        <dbReference type="ChEBI" id="CHEBI:18420"/>
    </cofactor>
</comment>
<evidence type="ECO:0000256" key="5">
    <source>
        <dbReference type="ARBA" id="ARBA00004496"/>
    </source>
</evidence>
<feature type="binding site" evidence="15">
    <location>
        <position position="125"/>
    </location>
    <ligand>
        <name>substrate</name>
    </ligand>
</feature>
<dbReference type="GO" id="GO:0019853">
    <property type="term" value="P:L-ascorbic acid biosynthetic process"/>
    <property type="evidence" value="ECO:0007669"/>
    <property type="project" value="TreeGrafter"/>
</dbReference>
<dbReference type="SUPFAM" id="SSF63829">
    <property type="entry name" value="Calcium-dependent phosphotriesterase"/>
    <property type="match status" value="1"/>
</dbReference>
<dbReference type="PANTHER" id="PTHR10907">
    <property type="entry name" value="REGUCALCIN"/>
    <property type="match status" value="1"/>
</dbReference>
<feature type="binding site" evidence="15">
    <location>
        <position position="175"/>
    </location>
    <ligand>
        <name>a divalent metal cation</name>
        <dbReference type="ChEBI" id="CHEBI:60240"/>
    </ligand>
</feature>
<keyword evidence="9" id="KW-0963">Cytoplasm</keyword>
<dbReference type="EMBL" id="JARGEI010000017">
    <property type="protein sequence ID" value="KAJ8716410.1"/>
    <property type="molecule type" value="Genomic_DNA"/>
</dbReference>
<evidence type="ECO:0000256" key="6">
    <source>
        <dbReference type="ARBA" id="ARBA00008853"/>
    </source>
</evidence>
<evidence type="ECO:0000256" key="14">
    <source>
        <dbReference type="PIRSR" id="PIRSR605511-1"/>
    </source>
</evidence>
<evidence type="ECO:0000256" key="13">
    <source>
        <dbReference type="ARBA" id="ARBA00032464"/>
    </source>
</evidence>
<evidence type="ECO:0000256" key="12">
    <source>
        <dbReference type="ARBA" id="ARBA00022837"/>
    </source>
</evidence>
<evidence type="ECO:0000256" key="1">
    <source>
        <dbReference type="ARBA" id="ARBA00001589"/>
    </source>
</evidence>
<dbReference type="AlphaFoldDB" id="A0AAD8DRL5"/>
<evidence type="ECO:0000313" key="18">
    <source>
        <dbReference type="Proteomes" id="UP001231518"/>
    </source>
</evidence>
<comment type="cofactor">
    <cofactor evidence="3">
        <name>Mn(2+)</name>
        <dbReference type="ChEBI" id="CHEBI:29035"/>
    </cofactor>
</comment>
<sequence>MCANIELFRVQRSGNKMSVKVTKITEPVRLGEGPHWDERQQALYFVSIPEHTIHKYVPSTGVHTKTKVGGRVGFIVPVEGTTDQFLVGVERRFQVVRWDGQEGSPTTVLKEIEEVDKEVPTTRINDGKADPRGRVFAGTMGNEDPPGVFDMNKGSLFRLDGSRIKKVADGVTVSNGLAWDLKQKAMYYTDSMEKNIRRYDYDVETGEISNVKHIFDFTKNKVEGVPDGTTIDTDGNLWVACFDGSAIIKIDPRTGKLLQKVPIPALQVTSSTFGGPNYDILFVTTASLNINGPQEPPCGACFMVTGLGVKGFPNNNYKL</sequence>
<feature type="binding site" evidence="15">
    <location>
        <position position="143"/>
    </location>
    <ligand>
        <name>substrate</name>
    </ligand>
</feature>
<keyword evidence="12" id="KW-0106">Calcium</keyword>
<comment type="catalytic activity">
    <reaction evidence="1">
        <text>D-glucono-1,5-lactone + H2O = D-gluconate + H(+)</text>
        <dbReference type="Rhea" id="RHEA:10440"/>
        <dbReference type="ChEBI" id="CHEBI:15377"/>
        <dbReference type="ChEBI" id="CHEBI:15378"/>
        <dbReference type="ChEBI" id="CHEBI:16217"/>
        <dbReference type="ChEBI" id="CHEBI:18391"/>
        <dbReference type="EC" id="3.1.1.17"/>
    </reaction>
</comment>
<name>A0AAD8DRL5_MYTSE</name>
<comment type="caution">
    <text evidence="17">The sequence shown here is derived from an EMBL/GenBank/DDBJ whole genome shotgun (WGS) entry which is preliminary data.</text>
</comment>
<dbReference type="InterPro" id="IPR013658">
    <property type="entry name" value="SGL"/>
</dbReference>
<dbReference type="GO" id="GO:0004341">
    <property type="term" value="F:gluconolactonase activity"/>
    <property type="evidence" value="ECO:0007669"/>
    <property type="project" value="UniProtKB-EC"/>
</dbReference>
<feature type="domain" description="SMP-30/Gluconolactonase/LRE-like region" evidence="16">
    <location>
        <begin position="30"/>
        <end position="286"/>
    </location>
</feature>
<keyword evidence="10 15" id="KW-0479">Metal-binding</keyword>
<comment type="cofactor">
    <cofactor evidence="2">
        <name>Ca(2+)</name>
        <dbReference type="ChEBI" id="CHEBI:29108"/>
    </cofactor>
</comment>
<dbReference type="GO" id="GO:0030234">
    <property type="term" value="F:enzyme regulator activity"/>
    <property type="evidence" value="ECO:0007669"/>
    <property type="project" value="InterPro"/>
</dbReference>
<evidence type="ECO:0000256" key="9">
    <source>
        <dbReference type="ARBA" id="ARBA00022490"/>
    </source>
</evidence>
<comment type="similarity">
    <text evidence="6">Belongs to the SMP-30/CGR1 family.</text>
</comment>